<name>A0AAF0Y873_9TREE</name>
<feature type="compositionally biased region" description="Basic residues" evidence="1">
    <location>
        <begin position="97"/>
        <end position="110"/>
    </location>
</feature>
<keyword evidence="4" id="KW-1185">Reference proteome</keyword>
<protein>
    <recommendedName>
        <fullName evidence="2">UBA domain-containing protein</fullName>
    </recommendedName>
</protein>
<dbReference type="InterPro" id="IPR009060">
    <property type="entry name" value="UBA-like_sf"/>
</dbReference>
<dbReference type="RefSeq" id="XP_062624700.1">
    <property type="nucleotide sequence ID" value="XM_062768716.1"/>
</dbReference>
<evidence type="ECO:0000259" key="2">
    <source>
        <dbReference type="PROSITE" id="PS50030"/>
    </source>
</evidence>
<dbReference type="SUPFAM" id="SSF46934">
    <property type="entry name" value="UBA-like"/>
    <property type="match status" value="1"/>
</dbReference>
<evidence type="ECO:0000256" key="1">
    <source>
        <dbReference type="SAM" id="MobiDB-lite"/>
    </source>
</evidence>
<sequence>MSPHMLAKLWRRSAPADDPLIATTIDRLVSLGFERAEAIDTLHRAEGDVGLLAELIVHHKHYHPVPECRQCQAEAQTAREEAERDARRDARRCRRALSIRGAMHMRKPSLRRNVTSPNMGKDAGSSSSGARSPSSLSMSGLESPVKGILINHSPEATSPRVSYSR</sequence>
<accession>A0AAF0Y873</accession>
<feature type="region of interest" description="Disordered" evidence="1">
    <location>
        <begin position="97"/>
        <end position="165"/>
    </location>
</feature>
<dbReference type="PROSITE" id="PS50030">
    <property type="entry name" value="UBA"/>
    <property type="match status" value="1"/>
</dbReference>
<organism evidence="3 4">
    <name type="scientific">Vanrija pseudolonga</name>
    <dbReference type="NCBI Taxonomy" id="143232"/>
    <lineage>
        <taxon>Eukaryota</taxon>
        <taxon>Fungi</taxon>
        <taxon>Dikarya</taxon>
        <taxon>Basidiomycota</taxon>
        <taxon>Agaricomycotina</taxon>
        <taxon>Tremellomycetes</taxon>
        <taxon>Trichosporonales</taxon>
        <taxon>Trichosporonaceae</taxon>
        <taxon>Vanrija</taxon>
    </lineage>
</organism>
<feature type="domain" description="UBA" evidence="2">
    <location>
        <begin position="15"/>
        <end position="59"/>
    </location>
</feature>
<feature type="compositionally biased region" description="Low complexity" evidence="1">
    <location>
        <begin position="123"/>
        <end position="144"/>
    </location>
</feature>
<evidence type="ECO:0000313" key="3">
    <source>
        <dbReference type="EMBL" id="WOO78668.1"/>
    </source>
</evidence>
<evidence type="ECO:0000313" key="4">
    <source>
        <dbReference type="Proteomes" id="UP000827549"/>
    </source>
</evidence>
<dbReference type="AlphaFoldDB" id="A0AAF0Y873"/>
<dbReference type="InterPro" id="IPR015940">
    <property type="entry name" value="UBA"/>
</dbReference>
<dbReference type="EMBL" id="CP086715">
    <property type="protein sequence ID" value="WOO78668.1"/>
    <property type="molecule type" value="Genomic_DNA"/>
</dbReference>
<gene>
    <name evidence="3" type="ORF">LOC62_02G002207</name>
</gene>
<proteinExistence type="predicted"/>
<dbReference type="GeneID" id="87805455"/>
<reference evidence="3" key="1">
    <citation type="submission" date="2023-10" db="EMBL/GenBank/DDBJ databases">
        <authorList>
            <person name="Noh H."/>
        </authorList>
    </citation>
    <scope>NUCLEOTIDE SEQUENCE</scope>
    <source>
        <strain evidence="3">DUCC4014</strain>
    </source>
</reference>
<feature type="compositionally biased region" description="Polar residues" evidence="1">
    <location>
        <begin position="154"/>
        <end position="165"/>
    </location>
</feature>
<dbReference type="Proteomes" id="UP000827549">
    <property type="component" value="Chromosome 2"/>
</dbReference>